<evidence type="ECO:0000256" key="1">
    <source>
        <dbReference type="SAM" id="MobiDB-lite"/>
    </source>
</evidence>
<reference evidence="2" key="1">
    <citation type="submission" date="2023-03" db="EMBL/GenBank/DDBJ databases">
        <title>Massive genome expansion in bonnet fungi (Mycena s.s.) driven by repeated elements and novel gene families across ecological guilds.</title>
        <authorList>
            <consortium name="Lawrence Berkeley National Laboratory"/>
            <person name="Harder C.B."/>
            <person name="Miyauchi S."/>
            <person name="Viragh M."/>
            <person name="Kuo A."/>
            <person name="Thoen E."/>
            <person name="Andreopoulos B."/>
            <person name="Lu D."/>
            <person name="Skrede I."/>
            <person name="Drula E."/>
            <person name="Henrissat B."/>
            <person name="Morin E."/>
            <person name="Kohler A."/>
            <person name="Barry K."/>
            <person name="LaButti K."/>
            <person name="Morin E."/>
            <person name="Salamov A."/>
            <person name="Lipzen A."/>
            <person name="Mereny Z."/>
            <person name="Hegedus B."/>
            <person name="Baldrian P."/>
            <person name="Stursova M."/>
            <person name="Weitz H."/>
            <person name="Taylor A."/>
            <person name="Grigoriev I.V."/>
            <person name="Nagy L.G."/>
            <person name="Martin F."/>
            <person name="Kauserud H."/>
        </authorList>
    </citation>
    <scope>NUCLEOTIDE SEQUENCE</scope>
    <source>
        <strain evidence="2">CBHHK067</strain>
    </source>
</reference>
<dbReference type="AlphaFoldDB" id="A0AAD7GCI7"/>
<proteinExistence type="predicted"/>
<evidence type="ECO:0000313" key="3">
    <source>
        <dbReference type="Proteomes" id="UP001221757"/>
    </source>
</evidence>
<organism evidence="2 3">
    <name type="scientific">Mycena rosella</name>
    <name type="common">Pink bonnet</name>
    <name type="synonym">Agaricus rosellus</name>
    <dbReference type="NCBI Taxonomy" id="1033263"/>
    <lineage>
        <taxon>Eukaryota</taxon>
        <taxon>Fungi</taxon>
        <taxon>Dikarya</taxon>
        <taxon>Basidiomycota</taxon>
        <taxon>Agaricomycotina</taxon>
        <taxon>Agaricomycetes</taxon>
        <taxon>Agaricomycetidae</taxon>
        <taxon>Agaricales</taxon>
        <taxon>Marasmiineae</taxon>
        <taxon>Mycenaceae</taxon>
        <taxon>Mycena</taxon>
    </lineage>
</organism>
<dbReference type="Proteomes" id="UP001221757">
    <property type="component" value="Unassembled WGS sequence"/>
</dbReference>
<sequence length="207" mass="22937">MEDRKRSGKGKEGRVEDGGRKRATSDEPFDGVAIENHAIRDRIMIRIASDEERSLKDLVDSAANAMHGLLLAAETHPRPITAWYTASNGFQEYDPPDMALATESGKTNALWYIVARCGSAMVWIPKQCLQNMSRGTVTWMSESGDWAEADATDMLLGPNQRLLVVVKNLLELLAKSWGNSTKKLGELALHQEKVGGNQHSPNFFWPA</sequence>
<name>A0AAD7GCI7_MYCRO</name>
<comment type="caution">
    <text evidence="2">The sequence shown here is derived from an EMBL/GenBank/DDBJ whole genome shotgun (WGS) entry which is preliminary data.</text>
</comment>
<dbReference type="EMBL" id="JARKIE010000082">
    <property type="protein sequence ID" value="KAJ7688016.1"/>
    <property type="molecule type" value="Genomic_DNA"/>
</dbReference>
<gene>
    <name evidence="2" type="ORF">B0H17DRAFT_1180668</name>
</gene>
<feature type="region of interest" description="Disordered" evidence="1">
    <location>
        <begin position="1"/>
        <end position="29"/>
    </location>
</feature>
<accession>A0AAD7GCI7</accession>
<evidence type="ECO:0000313" key="2">
    <source>
        <dbReference type="EMBL" id="KAJ7688016.1"/>
    </source>
</evidence>
<keyword evidence="3" id="KW-1185">Reference proteome</keyword>
<protein>
    <submittedName>
        <fullName evidence="2">Uncharacterized protein</fullName>
    </submittedName>
</protein>
<feature type="compositionally biased region" description="Basic and acidic residues" evidence="1">
    <location>
        <begin position="1"/>
        <end position="25"/>
    </location>
</feature>